<keyword evidence="4" id="KW-0413">Isomerase</keyword>
<gene>
    <name evidence="4" type="ORF">FGL98_09090</name>
</gene>
<dbReference type="Pfam" id="PF00206">
    <property type="entry name" value="Lyase_1"/>
    <property type="match status" value="1"/>
</dbReference>
<keyword evidence="1" id="KW-0456">Lyase</keyword>
<evidence type="ECO:0000256" key="1">
    <source>
        <dbReference type="ARBA" id="ARBA00023239"/>
    </source>
</evidence>
<dbReference type="PANTHER" id="PTHR43172">
    <property type="entry name" value="ADENYLOSUCCINATE LYASE"/>
    <property type="match status" value="1"/>
</dbReference>
<sequence length="417" mass="43999">MSDLFSPGDDRAGNLFSDTALMEAMVAVEQVWLNELVSADLAPAAARQDLTGLVGPADLPSISQAAEAGGNPLIPLLQLLRERLQESDPLAAQWLHRGLTSQDVVDTALVVCCRDVADRLGDELKAQTDALAGLAVQHERSVMAGRTLTQHAAPISFGLKAASWLTGVLDARDDLDWATARLAGQFGGAVGSSAAVVELARRRGIEHPERTAVALAEQVNQSLGLAFRTPWHTARAPITRFVDALVGCTAAYGRIAGDVLVLARPEIAELGEPLAEGRGGSSTMPHKTNPILSTLITRTALSAPATASIVHLAAAGAVDERPGGAWHAEWPALRTLARGAVAAGSQTTELVTGLRVDTERMRCTAQSAAESLLAERRSIAALFDEEPTDTEPENYLGAAELLIDAVIDRARHPREDA</sequence>
<evidence type="ECO:0000259" key="3">
    <source>
        <dbReference type="Pfam" id="PF00206"/>
    </source>
</evidence>
<dbReference type="EMBL" id="VCQV01000010">
    <property type="protein sequence ID" value="TWP36611.1"/>
    <property type="molecule type" value="Genomic_DNA"/>
</dbReference>
<feature type="domain" description="Fumarate lyase N-terminal" evidence="3">
    <location>
        <begin position="91"/>
        <end position="300"/>
    </location>
</feature>
<name>A0A563E334_9MICO</name>
<reference evidence="4 5" key="2">
    <citation type="submission" date="2019-08" db="EMBL/GenBank/DDBJ databases">
        <title>Jejuicoccus antrihumi gen. nov., sp. nov., a new member of the family Dermacoccaceae isolated from a cave.</title>
        <authorList>
            <person name="Schumann P."/>
            <person name="Kim I.S."/>
        </authorList>
    </citation>
    <scope>NUCLEOTIDE SEQUENCE [LARGE SCALE GENOMIC DNA]</scope>
    <source>
        <strain evidence="4 5">C5-26</strain>
    </source>
</reference>
<dbReference type="RefSeq" id="WP_146316452.1">
    <property type="nucleotide sequence ID" value="NZ_VCQV01000010.1"/>
</dbReference>
<dbReference type="InterPro" id="IPR020557">
    <property type="entry name" value="Fumarate_lyase_CS"/>
</dbReference>
<dbReference type="Gene3D" id="1.20.200.10">
    <property type="entry name" value="Fumarase/aspartase (Central domain)"/>
    <property type="match status" value="1"/>
</dbReference>
<dbReference type="Proteomes" id="UP000320244">
    <property type="component" value="Unassembled WGS sequence"/>
</dbReference>
<dbReference type="InterPro" id="IPR000362">
    <property type="entry name" value="Fumarate_lyase_fam"/>
</dbReference>
<organism evidence="4 5">
    <name type="scientific">Leekyejoonella antrihumi</name>
    <dbReference type="NCBI Taxonomy" id="1660198"/>
    <lineage>
        <taxon>Bacteria</taxon>
        <taxon>Bacillati</taxon>
        <taxon>Actinomycetota</taxon>
        <taxon>Actinomycetes</taxon>
        <taxon>Micrococcales</taxon>
        <taxon>Dermacoccaceae</taxon>
        <taxon>Leekyejoonella</taxon>
    </lineage>
</organism>
<dbReference type="InterPro" id="IPR024083">
    <property type="entry name" value="Fumarase/histidase_N"/>
</dbReference>
<dbReference type="AlphaFoldDB" id="A0A563E334"/>
<keyword evidence="5" id="KW-1185">Reference proteome</keyword>
<comment type="similarity">
    <text evidence="2">Belongs to the class-II fumarase/aspartase family.</text>
</comment>
<dbReference type="InterPro" id="IPR022761">
    <property type="entry name" value="Fumarate_lyase_N"/>
</dbReference>
<protein>
    <submittedName>
        <fullName evidence="4">3-carboxy-cis,cis-muconate cycloisomerase</fullName>
    </submittedName>
</protein>
<dbReference type="SUPFAM" id="SSF48557">
    <property type="entry name" value="L-aspartase-like"/>
    <property type="match status" value="1"/>
</dbReference>
<dbReference type="PROSITE" id="PS00163">
    <property type="entry name" value="FUMARATE_LYASES"/>
    <property type="match status" value="1"/>
</dbReference>
<dbReference type="GO" id="GO:0016829">
    <property type="term" value="F:lyase activity"/>
    <property type="evidence" value="ECO:0007669"/>
    <property type="project" value="UniProtKB-KW"/>
</dbReference>
<dbReference type="PANTHER" id="PTHR43172:SF2">
    <property type="entry name" value="ADENYLOSUCCINATE LYASE C-TERMINAL DOMAIN-CONTAINING PROTEIN"/>
    <property type="match status" value="1"/>
</dbReference>
<dbReference type="OrthoDB" id="9768878at2"/>
<dbReference type="InterPro" id="IPR008948">
    <property type="entry name" value="L-Aspartase-like"/>
</dbReference>
<dbReference type="PRINTS" id="PR00149">
    <property type="entry name" value="FUMRATELYASE"/>
</dbReference>
<proteinExistence type="inferred from homology"/>
<dbReference type="Gene3D" id="1.10.275.10">
    <property type="entry name" value="Fumarase/aspartase (N-terminal domain)"/>
    <property type="match status" value="1"/>
</dbReference>
<dbReference type="GO" id="GO:0016853">
    <property type="term" value="F:isomerase activity"/>
    <property type="evidence" value="ECO:0007669"/>
    <property type="project" value="UniProtKB-KW"/>
</dbReference>
<evidence type="ECO:0000313" key="5">
    <source>
        <dbReference type="Proteomes" id="UP000320244"/>
    </source>
</evidence>
<dbReference type="PRINTS" id="PR00145">
    <property type="entry name" value="ARGSUCLYASE"/>
</dbReference>
<reference evidence="4 5" key="1">
    <citation type="submission" date="2019-05" db="EMBL/GenBank/DDBJ databases">
        <authorList>
            <person name="Lee S.D."/>
        </authorList>
    </citation>
    <scope>NUCLEOTIDE SEQUENCE [LARGE SCALE GENOMIC DNA]</scope>
    <source>
        <strain evidence="4 5">C5-26</strain>
    </source>
</reference>
<comment type="caution">
    <text evidence="4">The sequence shown here is derived from an EMBL/GenBank/DDBJ whole genome shotgun (WGS) entry which is preliminary data.</text>
</comment>
<accession>A0A563E334</accession>
<evidence type="ECO:0000313" key="4">
    <source>
        <dbReference type="EMBL" id="TWP36611.1"/>
    </source>
</evidence>
<evidence type="ECO:0000256" key="2">
    <source>
        <dbReference type="ARBA" id="ARBA00034772"/>
    </source>
</evidence>